<protein>
    <submittedName>
        <fullName evidence="1">Uncharacterized protein</fullName>
    </submittedName>
</protein>
<comment type="caution">
    <text evidence="1">The sequence shown here is derived from an EMBL/GenBank/DDBJ whole genome shotgun (WGS) entry which is preliminary data.</text>
</comment>
<name>A0A256FE22_9HYPH</name>
<dbReference type="AlphaFoldDB" id="A0A256FE22"/>
<evidence type="ECO:0000313" key="1">
    <source>
        <dbReference type="EMBL" id="OYR13053.1"/>
    </source>
</evidence>
<gene>
    <name evidence="1" type="ORF">CEV31_3537</name>
</gene>
<keyword evidence="2" id="KW-1185">Reference proteome</keyword>
<reference evidence="1 2" key="1">
    <citation type="submission" date="2017-07" db="EMBL/GenBank/DDBJ databases">
        <title>Phylogenetic study on the rhizospheric bacterium Ochrobactrum sp. A44.</title>
        <authorList>
            <person name="Krzyzanowska D.M."/>
            <person name="Ossowicki A."/>
            <person name="Rajewska M."/>
            <person name="Maciag T."/>
            <person name="Kaczynski Z."/>
            <person name="Czerwicka M."/>
            <person name="Jafra S."/>
        </authorList>
    </citation>
    <scope>NUCLEOTIDE SEQUENCE [LARGE SCALE GENOMIC DNA]</scope>
    <source>
        <strain evidence="1 2">DSM 7216</strain>
    </source>
</reference>
<sequence length="40" mass="4688">MHRALAFSKSVKTDSGGIDYRRYCFHLDFNWHSLCFGCAF</sequence>
<evidence type="ECO:0000313" key="2">
    <source>
        <dbReference type="Proteomes" id="UP000215590"/>
    </source>
</evidence>
<accession>A0A256FE22</accession>
<dbReference type="Proteomes" id="UP000215590">
    <property type="component" value="Unassembled WGS sequence"/>
</dbReference>
<dbReference type="EMBL" id="NNRJ01000054">
    <property type="protein sequence ID" value="OYR13053.1"/>
    <property type="molecule type" value="Genomic_DNA"/>
</dbReference>
<organism evidence="1 2">
    <name type="scientific">Brucella thiophenivorans</name>
    <dbReference type="NCBI Taxonomy" id="571255"/>
    <lineage>
        <taxon>Bacteria</taxon>
        <taxon>Pseudomonadati</taxon>
        <taxon>Pseudomonadota</taxon>
        <taxon>Alphaproteobacteria</taxon>
        <taxon>Hyphomicrobiales</taxon>
        <taxon>Brucellaceae</taxon>
        <taxon>Brucella/Ochrobactrum group</taxon>
        <taxon>Brucella</taxon>
    </lineage>
</organism>
<proteinExistence type="predicted"/>